<dbReference type="FunCoup" id="A0A7M7TH68">
    <property type="interactions" value="13"/>
</dbReference>
<name>A0A7M7TH68_STRPU</name>
<reference evidence="2" key="2">
    <citation type="submission" date="2021-01" db="UniProtKB">
        <authorList>
            <consortium name="EnsemblMetazoa"/>
        </authorList>
    </citation>
    <scope>IDENTIFICATION</scope>
</reference>
<organism evidence="2 3">
    <name type="scientific">Strongylocentrotus purpuratus</name>
    <name type="common">Purple sea urchin</name>
    <dbReference type="NCBI Taxonomy" id="7668"/>
    <lineage>
        <taxon>Eukaryota</taxon>
        <taxon>Metazoa</taxon>
        <taxon>Echinodermata</taxon>
        <taxon>Eleutherozoa</taxon>
        <taxon>Echinozoa</taxon>
        <taxon>Echinoidea</taxon>
        <taxon>Euechinoidea</taxon>
        <taxon>Echinacea</taxon>
        <taxon>Camarodonta</taxon>
        <taxon>Echinidea</taxon>
        <taxon>Strongylocentrotidae</taxon>
        <taxon>Strongylocentrotus</taxon>
    </lineage>
</organism>
<comment type="similarity">
    <text evidence="1">Belongs to the cornifelin family.</text>
</comment>
<dbReference type="GeneID" id="588238"/>
<evidence type="ECO:0000313" key="3">
    <source>
        <dbReference type="Proteomes" id="UP000007110"/>
    </source>
</evidence>
<dbReference type="AlphaFoldDB" id="A0A7M7TH68"/>
<dbReference type="PANTHER" id="PTHR15907">
    <property type="entry name" value="DUF614 FAMILY PROTEIN-RELATED"/>
    <property type="match status" value="1"/>
</dbReference>
<dbReference type="OMA" id="DKTICAC"/>
<dbReference type="InterPro" id="IPR006461">
    <property type="entry name" value="PLAC_motif_containing"/>
</dbReference>
<reference evidence="3" key="1">
    <citation type="submission" date="2015-02" db="EMBL/GenBank/DDBJ databases">
        <title>Genome sequencing for Strongylocentrotus purpuratus.</title>
        <authorList>
            <person name="Murali S."/>
            <person name="Liu Y."/>
            <person name="Vee V."/>
            <person name="English A."/>
            <person name="Wang M."/>
            <person name="Skinner E."/>
            <person name="Han Y."/>
            <person name="Muzny D.M."/>
            <person name="Worley K.C."/>
            <person name="Gibbs R.A."/>
        </authorList>
    </citation>
    <scope>NUCLEOTIDE SEQUENCE</scope>
</reference>
<proteinExistence type="inferred from homology"/>
<keyword evidence="3" id="KW-1185">Reference proteome</keyword>
<evidence type="ECO:0000313" key="2">
    <source>
        <dbReference type="EnsemblMetazoa" id="XP_793024"/>
    </source>
</evidence>
<dbReference type="EnsemblMetazoa" id="XM_787931">
    <property type="protein sequence ID" value="XP_793024"/>
    <property type="gene ID" value="LOC588238"/>
</dbReference>
<accession>A0A7M7TH68</accession>
<protein>
    <submittedName>
        <fullName evidence="2">Uncharacterized protein</fullName>
    </submittedName>
</protein>
<evidence type="ECO:0000256" key="1">
    <source>
        <dbReference type="ARBA" id="ARBA00009024"/>
    </source>
</evidence>
<dbReference type="InParanoid" id="A0A7M7TH68"/>
<dbReference type="RefSeq" id="XP_793024.1">
    <property type="nucleotide sequence ID" value="XM_787931.5"/>
</dbReference>
<dbReference type="OrthoDB" id="1045822at2759"/>
<sequence>MSTQYEKCETREVVITQPGSTVVQVTSMVSNPLMPRGNPRDWNTGICSCFEDIPICLCGLFLGPCHQCCIATDMGENCCVPCCVPNSLITMRTQIRGRHNIQGSILSDCCLSTILQPCAQCQLAREVKSIKAGKAQA</sequence>
<dbReference type="NCBIfam" id="TIGR01571">
    <property type="entry name" value="A_thal_Cys_rich"/>
    <property type="match status" value="1"/>
</dbReference>
<dbReference type="KEGG" id="spu:588238"/>
<dbReference type="Pfam" id="PF04749">
    <property type="entry name" value="PLAC8"/>
    <property type="match status" value="1"/>
</dbReference>
<dbReference type="Proteomes" id="UP000007110">
    <property type="component" value="Unassembled WGS sequence"/>
</dbReference>